<dbReference type="EMBL" id="GIBP01003051">
    <property type="protein sequence ID" value="NDV32020.1"/>
    <property type="molecule type" value="Transcribed_RNA"/>
</dbReference>
<dbReference type="GO" id="GO:0003950">
    <property type="term" value="F:NAD+ poly-ADP-ribosyltransferase activity"/>
    <property type="evidence" value="ECO:0007669"/>
    <property type="project" value="InterPro"/>
</dbReference>
<dbReference type="SUPFAM" id="SSF57196">
    <property type="entry name" value="EGF/Laminin"/>
    <property type="match status" value="1"/>
</dbReference>
<feature type="domain" description="EGF-like" evidence="3">
    <location>
        <begin position="1"/>
        <end position="26"/>
    </location>
</feature>
<sequence length="336" mass="38251">MNGLCSSGTNGTGCVCNEGFTGLYCETKRDYSMIISLSVIIPSVVLISLGIFLYLFCGRKPVIDISILPEEIRWYFDTERILTESGWVEDKGFIYKNVMEDKKYLKRLTSLMTLLDGGTLEWQCAYVIFNQNLQNNFLGYRNVTLSRHNDSPYLFKKNYPQKEQRDWVMEQYKNLVGRYEWNVNLELPILPVIHGTSEKVAKSICSTGFASLSSLDAGFYGKGIYTTSSCLYALPYYATKTKPTILICLVTPGNVYPVIENATESSGLMGKVIQNGFQSHFVITAKSGKIAIDRDQKFYDEFVMPTESQLVPIYMISMEKSYLDELISEFKREIPH</sequence>
<keyword evidence="2" id="KW-1133">Transmembrane helix</keyword>
<keyword evidence="1" id="KW-0245">EGF-like domain</keyword>
<dbReference type="PROSITE" id="PS00022">
    <property type="entry name" value="EGF_1"/>
    <property type="match status" value="1"/>
</dbReference>
<organism evidence="4">
    <name type="scientific">Arcella intermedia</name>
    <dbReference type="NCBI Taxonomy" id="1963864"/>
    <lineage>
        <taxon>Eukaryota</taxon>
        <taxon>Amoebozoa</taxon>
        <taxon>Tubulinea</taxon>
        <taxon>Elardia</taxon>
        <taxon>Arcellinida</taxon>
        <taxon>Sphaerothecina</taxon>
        <taxon>Arcellidae</taxon>
        <taxon>Arcella</taxon>
    </lineage>
</organism>
<feature type="disulfide bond" evidence="1">
    <location>
        <begin position="16"/>
        <end position="25"/>
    </location>
</feature>
<keyword evidence="2" id="KW-0472">Membrane</keyword>
<proteinExistence type="predicted"/>
<keyword evidence="2" id="KW-0812">Transmembrane</keyword>
<dbReference type="PROSITE" id="PS50026">
    <property type="entry name" value="EGF_3"/>
    <property type="match status" value="1"/>
</dbReference>
<dbReference type="InterPro" id="IPR000742">
    <property type="entry name" value="EGF"/>
</dbReference>
<accession>A0A6B2L501</accession>
<evidence type="ECO:0000256" key="1">
    <source>
        <dbReference type="PROSITE-ProRule" id="PRU00076"/>
    </source>
</evidence>
<name>A0A6B2L501_9EUKA</name>
<comment type="caution">
    <text evidence="1">Lacks conserved residue(s) required for the propagation of feature annotation.</text>
</comment>
<evidence type="ECO:0000313" key="4">
    <source>
        <dbReference type="EMBL" id="NDV32020.1"/>
    </source>
</evidence>
<dbReference type="PROSITE" id="PS01186">
    <property type="entry name" value="EGF_2"/>
    <property type="match status" value="1"/>
</dbReference>
<dbReference type="SUPFAM" id="SSF56399">
    <property type="entry name" value="ADP-ribosylation"/>
    <property type="match status" value="1"/>
</dbReference>
<dbReference type="Gene3D" id="3.90.228.10">
    <property type="match status" value="1"/>
</dbReference>
<evidence type="ECO:0000259" key="3">
    <source>
        <dbReference type="PROSITE" id="PS50026"/>
    </source>
</evidence>
<reference evidence="4" key="1">
    <citation type="journal article" date="2020" name="J. Eukaryot. Microbiol.">
        <title>De novo Sequencing, Assembly and Annotation of the Transcriptome for the Free-Living Testate Amoeba Arcella intermedia.</title>
        <authorList>
            <person name="Ribeiro G.M."/>
            <person name="Porfirio-Sousa A.L."/>
            <person name="Maurer-Alcala X.X."/>
            <person name="Katz L.A."/>
            <person name="Lahr D.J.G."/>
        </authorList>
    </citation>
    <scope>NUCLEOTIDE SEQUENCE</scope>
</reference>
<dbReference type="AlphaFoldDB" id="A0A6B2L501"/>
<dbReference type="Pfam" id="PF00644">
    <property type="entry name" value="PARP"/>
    <property type="match status" value="1"/>
</dbReference>
<evidence type="ECO:0000256" key="2">
    <source>
        <dbReference type="SAM" id="Phobius"/>
    </source>
</evidence>
<dbReference type="InterPro" id="IPR012317">
    <property type="entry name" value="Poly(ADP-ribose)pol_cat_dom"/>
</dbReference>
<feature type="transmembrane region" description="Helical" evidence="2">
    <location>
        <begin position="33"/>
        <end position="56"/>
    </location>
</feature>
<keyword evidence="1" id="KW-1015">Disulfide bond</keyword>
<protein>
    <recommendedName>
        <fullName evidence="3">EGF-like domain-containing protein</fullName>
    </recommendedName>
</protein>